<sequence length="243" mass="27503">MCLDTELCEQPASLAITFCVLPSLCKVSMIVFWTAVKCPTEFEGVVGGNVTFCFKVYWPKIEFLYLQRTLHGTETFVNGFHASKSAHPIWHRCCHALQHPMGRLYIHVYGKHHFDYLLSFLLAAPFSKPSVTKTCGKKDVDCNITCASHNGYPRQTITWQTSSNVWNHVDNEKQFCLTTEPVYCLSSSLNLSSHLHLHPSPLNTAAVFRRPRHPELTPAGPDRFNKSLNSLKLSLCWAVIGYD</sequence>
<evidence type="ECO:0000313" key="2">
    <source>
        <dbReference type="Proteomes" id="UP000694548"/>
    </source>
</evidence>
<dbReference type="Ensembl" id="ENSNFUT00015007307.1">
    <property type="protein sequence ID" value="ENSNFUP00015006947.1"/>
    <property type="gene ID" value="ENSNFUG00015003440.1"/>
</dbReference>
<reference evidence="1" key="3">
    <citation type="submission" date="2025-09" db="UniProtKB">
        <authorList>
            <consortium name="Ensembl"/>
        </authorList>
    </citation>
    <scope>IDENTIFICATION</scope>
</reference>
<proteinExistence type="predicted"/>
<dbReference type="AlphaFoldDB" id="A0A8C6NKA2"/>
<reference evidence="1" key="2">
    <citation type="submission" date="2025-08" db="UniProtKB">
        <authorList>
            <consortium name="Ensembl"/>
        </authorList>
    </citation>
    <scope>IDENTIFICATION</scope>
</reference>
<protein>
    <submittedName>
        <fullName evidence="1">Uncharacterized protein</fullName>
    </submittedName>
</protein>
<organism evidence="1 2">
    <name type="scientific">Nothobranchius furzeri</name>
    <name type="common">Turquoise killifish</name>
    <dbReference type="NCBI Taxonomy" id="105023"/>
    <lineage>
        <taxon>Eukaryota</taxon>
        <taxon>Metazoa</taxon>
        <taxon>Chordata</taxon>
        <taxon>Craniata</taxon>
        <taxon>Vertebrata</taxon>
        <taxon>Euteleostomi</taxon>
        <taxon>Actinopterygii</taxon>
        <taxon>Neopterygii</taxon>
        <taxon>Teleostei</taxon>
        <taxon>Neoteleostei</taxon>
        <taxon>Acanthomorphata</taxon>
        <taxon>Ovalentaria</taxon>
        <taxon>Atherinomorphae</taxon>
        <taxon>Cyprinodontiformes</taxon>
        <taxon>Nothobranchiidae</taxon>
        <taxon>Nothobranchius</taxon>
    </lineage>
</organism>
<evidence type="ECO:0000313" key="1">
    <source>
        <dbReference type="Ensembl" id="ENSNFUP00015006947.1"/>
    </source>
</evidence>
<keyword evidence="2" id="KW-1185">Reference proteome</keyword>
<accession>A0A8C6NKA2</accession>
<dbReference type="Gene3D" id="2.60.40.10">
    <property type="entry name" value="Immunoglobulins"/>
    <property type="match status" value="1"/>
</dbReference>
<name>A0A8C6NKA2_NOTFU</name>
<dbReference type="Proteomes" id="UP000694548">
    <property type="component" value="Chromosome sgr06"/>
</dbReference>
<reference evidence="1" key="1">
    <citation type="submission" date="2014-08" db="EMBL/GenBank/DDBJ databases">
        <authorList>
            <person name="Senf B."/>
            <person name="Petzold A."/>
            <person name="Downie B.R."/>
            <person name="Koch P."/>
            <person name="Platzer M."/>
        </authorList>
    </citation>
    <scope>NUCLEOTIDE SEQUENCE [LARGE SCALE GENOMIC DNA]</scope>
    <source>
        <strain evidence="1">GRZ</strain>
    </source>
</reference>
<dbReference type="InterPro" id="IPR013783">
    <property type="entry name" value="Ig-like_fold"/>
</dbReference>